<comment type="caution">
    <text evidence="2">The sequence shown here is derived from an EMBL/GenBank/DDBJ whole genome shotgun (WGS) entry which is preliminary data.</text>
</comment>
<feature type="domain" description="Tim44-like" evidence="1">
    <location>
        <begin position="2"/>
        <end position="68"/>
    </location>
</feature>
<name>X0YL76_9ZZZZ</name>
<dbReference type="Pfam" id="PF04280">
    <property type="entry name" value="Tim44"/>
    <property type="match status" value="1"/>
</dbReference>
<accession>X0YL76</accession>
<protein>
    <recommendedName>
        <fullName evidence="1">Tim44-like domain-containing protein</fullName>
    </recommendedName>
</protein>
<dbReference type="Gene3D" id="3.10.450.240">
    <property type="match status" value="1"/>
</dbReference>
<proteinExistence type="predicted"/>
<dbReference type="AlphaFoldDB" id="X0YL76"/>
<dbReference type="InterPro" id="IPR007379">
    <property type="entry name" value="Tim44-like_dom"/>
</dbReference>
<feature type="non-terminal residue" evidence="2">
    <location>
        <position position="1"/>
    </location>
</feature>
<evidence type="ECO:0000313" key="2">
    <source>
        <dbReference type="EMBL" id="GAG56944.1"/>
    </source>
</evidence>
<organism evidence="2">
    <name type="scientific">marine sediment metagenome</name>
    <dbReference type="NCBI Taxonomy" id="412755"/>
    <lineage>
        <taxon>unclassified sequences</taxon>
        <taxon>metagenomes</taxon>
        <taxon>ecological metagenomes</taxon>
    </lineage>
</organism>
<reference evidence="2" key="1">
    <citation type="journal article" date="2014" name="Front. Microbiol.">
        <title>High frequency of phylogenetically diverse reductive dehalogenase-homologous genes in deep subseafloor sedimentary metagenomes.</title>
        <authorList>
            <person name="Kawai M."/>
            <person name="Futagami T."/>
            <person name="Toyoda A."/>
            <person name="Takaki Y."/>
            <person name="Nishi S."/>
            <person name="Hori S."/>
            <person name="Arai W."/>
            <person name="Tsubouchi T."/>
            <person name="Morono Y."/>
            <person name="Uchiyama I."/>
            <person name="Ito T."/>
            <person name="Fujiyama A."/>
            <person name="Inagaki F."/>
            <person name="Takami H."/>
        </authorList>
    </citation>
    <scope>NUCLEOTIDE SEQUENCE</scope>
    <source>
        <strain evidence="2">Expedition CK06-06</strain>
    </source>
</reference>
<dbReference type="SUPFAM" id="SSF54427">
    <property type="entry name" value="NTF2-like"/>
    <property type="match status" value="1"/>
</dbReference>
<evidence type="ECO:0000259" key="1">
    <source>
        <dbReference type="Pfam" id="PF04280"/>
    </source>
</evidence>
<dbReference type="InterPro" id="IPR032710">
    <property type="entry name" value="NTF2-like_dom_sf"/>
</dbReference>
<dbReference type="EMBL" id="BART01003458">
    <property type="protein sequence ID" value="GAG56944.1"/>
    <property type="molecule type" value="Genomic_DNA"/>
</dbReference>
<dbReference type="NCBIfam" id="NF033779">
    <property type="entry name" value="Tim44_TimA_adap"/>
    <property type="match status" value="1"/>
</dbReference>
<gene>
    <name evidence="2" type="ORF">S01H4_09522</name>
</gene>
<sequence length="71" mass="7805">ASIIEGSLKRKKANITIKFVSQLISATRDKSGAIVEGDLKKIRDVTDIWTFMRDVSSGNPNWKLVATEAAN</sequence>